<feature type="transmembrane region" description="Helical" evidence="5">
    <location>
        <begin position="211"/>
        <end position="239"/>
    </location>
</feature>
<dbReference type="AlphaFoldDB" id="A0AA39M8L7"/>
<evidence type="ECO:0000256" key="1">
    <source>
        <dbReference type="ARBA" id="ARBA00004141"/>
    </source>
</evidence>
<comment type="caution">
    <text evidence="7">The sequence shown here is derived from an EMBL/GenBank/DDBJ whole genome shotgun (WGS) entry which is preliminary data.</text>
</comment>
<feature type="transmembrane region" description="Helical" evidence="5">
    <location>
        <begin position="95"/>
        <end position="122"/>
    </location>
</feature>
<dbReference type="Gene3D" id="3.30.750.24">
    <property type="entry name" value="STAS domain"/>
    <property type="match status" value="1"/>
</dbReference>
<dbReference type="InterPro" id="IPR001902">
    <property type="entry name" value="SLC26A/SulP_fam"/>
</dbReference>
<sequence length="615" mass="67559">MKRDFVTLHDDSGKRDGPKEIARRCFDPFRSCSRFAESVLGFLPIVSWLPTYSPRDFLLYDLIAGVTIGILLIPFGIAFGALADLHPIYGLYASFFPIVAYLFVGSSPFLSVGPSSLLALMVGVSKNRILTDASFADFSAPQVVSTITFTSSIIMIVTAALRVDFLIAFVSDQLVDGYVFAACIPVLASQLKDILGYTIPKPGGFGSVFLHLYHILLHLANTNLVSFAIFLFSCVFLFIGKDYGTPDGVPVPYEVLNMIGMTAVSTFFDFAANYNVTVIGDIPSGLPYPTMPSLPVIGECLSDAVGIAIVGISFQLSMARVASNRVKTTKPDYCQEVYAIGICNLVGSLFGSYPTAAGLGRTAILIGLRAQTPAGLNALFIASLILCVILWLGPLFQQLPMAVLAAVVVVSMRPLYIKILGLPKLWRTSKIDFAIWVFAATVTGLTDIMTGFGASFAFAIFTVVLRNQWPSWNAKTSKDNRICLFSHQSAILFSNCTRFRQNFAKTFEKWSQVGAFRDGNAIPESHFVFDFRAVSAIDMMGIATLKEIVSDIREKRIDVYFLGVNNTVIDALYRTEFFRLVSKEYFVDDFDELEVAIERWLKVAANEDSLQISVC</sequence>
<feature type="domain" description="STAS" evidence="6">
    <location>
        <begin position="472"/>
        <end position="600"/>
    </location>
</feature>
<evidence type="ECO:0000256" key="4">
    <source>
        <dbReference type="ARBA" id="ARBA00023136"/>
    </source>
</evidence>
<feature type="transmembrane region" description="Helical" evidence="5">
    <location>
        <begin position="433"/>
        <end position="465"/>
    </location>
</feature>
<name>A0AA39M8L7_9BILA</name>
<proteinExistence type="predicted"/>
<feature type="transmembrane region" description="Helical" evidence="5">
    <location>
        <begin position="399"/>
        <end position="421"/>
    </location>
</feature>
<dbReference type="InterPro" id="IPR002645">
    <property type="entry name" value="STAS_dom"/>
</dbReference>
<evidence type="ECO:0000256" key="3">
    <source>
        <dbReference type="ARBA" id="ARBA00022989"/>
    </source>
</evidence>
<evidence type="ECO:0000256" key="5">
    <source>
        <dbReference type="SAM" id="Phobius"/>
    </source>
</evidence>
<dbReference type="GO" id="GO:0016020">
    <property type="term" value="C:membrane"/>
    <property type="evidence" value="ECO:0007669"/>
    <property type="project" value="UniProtKB-SubCell"/>
</dbReference>
<gene>
    <name evidence="7" type="ORF">QR680_008973</name>
</gene>
<protein>
    <recommendedName>
        <fullName evidence="6">STAS domain-containing protein</fullName>
    </recommendedName>
</protein>
<evidence type="ECO:0000256" key="2">
    <source>
        <dbReference type="ARBA" id="ARBA00022692"/>
    </source>
</evidence>
<dbReference type="Pfam" id="PF01740">
    <property type="entry name" value="STAS"/>
    <property type="match status" value="1"/>
</dbReference>
<dbReference type="PROSITE" id="PS50801">
    <property type="entry name" value="STAS"/>
    <property type="match status" value="1"/>
</dbReference>
<dbReference type="CDD" id="cd07042">
    <property type="entry name" value="STAS_SulP_like_sulfate_transporter"/>
    <property type="match status" value="1"/>
</dbReference>
<dbReference type="InterPro" id="IPR011547">
    <property type="entry name" value="SLC26A/SulP_dom"/>
</dbReference>
<feature type="transmembrane region" description="Helical" evidence="5">
    <location>
        <begin position="142"/>
        <end position="161"/>
    </location>
</feature>
<feature type="transmembrane region" description="Helical" evidence="5">
    <location>
        <begin position="337"/>
        <end position="354"/>
    </location>
</feature>
<feature type="transmembrane region" description="Helical" evidence="5">
    <location>
        <begin position="57"/>
        <end position="83"/>
    </location>
</feature>
<evidence type="ECO:0000259" key="6">
    <source>
        <dbReference type="PROSITE" id="PS50801"/>
    </source>
</evidence>
<comment type="subcellular location">
    <subcellularLocation>
        <location evidence="1">Membrane</location>
        <topology evidence="1">Multi-pass membrane protein</topology>
    </subcellularLocation>
</comment>
<dbReference type="EMBL" id="JAUCMV010000001">
    <property type="protein sequence ID" value="KAK0424997.1"/>
    <property type="molecule type" value="Genomic_DNA"/>
</dbReference>
<dbReference type="GO" id="GO:0055085">
    <property type="term" value="P:transmembrane transport"/>
    <property type="evidence" value="ECO:0007669"/>
    <property type="project" value="InterPro"/>
</dbReference>
<feature type="transmembrane region" description="Helical" evidence="5">
    <location>
        <begin position="251"/>
        <end position="274"/>
    </location>
</feature>
<dbReference type="Proteomes" id="UP001175271">
    <property type="component" value="Unassembled WGS sequence"/>
</dbReference>
<organism evidence="7 8">
    <name type="scientific">Steinernema hermaphroditum</name>
    <dbReference type="NCBI Taxonomy" id="289476"/>
    <lineage>
        <taxon>Eukaryota</taxon>
        <taxon>Metazoa</taxon>
        <taxon>Ecdysozoa</taxon>
        <taxon>Nematoda</taxon>
        <taxon>Chromadorea</taxon>
        <taxon>Rhabditida</taxon>
        <taxon>Tylenchina</taxon>
        <taxon>Panagrolaimomorpha</taxon>
        <taxon>Strongyloidoidea</taxon>
        <taxon>Steinernematidae</taxon>
        <taxon>Steinernema</taxon>
    </lineage>
</organism>
<keyword evidence="4 5" id="KW-0472">Membrane</keyword>
<evidence type="ECO:0000313" key="7">
    <source>
        <dbReference type="EMBL" id="KAK0424997.1"/>
    </source>
</evidence>
<dbReference type="Pfam" id="PF00916">
    <property type="entry name" value="Sulfate_transp"/>
    <property type="match status" value="1"/>
</dbReference>
<keyword evidence="8" id="KW-1185">Reference proteome</keyword>
<feature type="transmembrane region" description="Helical" evidence="5">
    <location>
        <begin position="374"/>
        <end position="392"/>
    </location>
</feature>
<keyword evidence="3 5" id="KW-1133">Transmembrane helix</keyword>
<dbReference type="SUPFAM" id="SSF52091">
    <property type="entry name" value="SpoIIaa-like"/>
    <property type="match status" value="1"/>
</dbReference>
<dbReference type="PANTHER" id="PTHR11814">
    <property type="entry name" value="SULFATE TRANSPORTER"/>
    <property type="match status" value="1"/>
</dbReference>
<evidence type="ECO:0000313" key="8">
    <source>
        <dbReference type="Proteomes" id="UP001175271"/>
    </source>
</evidence>
<feature type="transmembrane region" description="Helical" evidence="5">
    <location>
        <begin position="173"/>
        <end position="191"/>
    </location>
</feature>
<dbReference type="InterPro" id="IPR036513">
    <property type="entry name" value="STAS_dom_sf"/>
</dbReference>
<keyword evidence="2 5" id="KW-0812">Transmembrane</keyword>
<feature type="transmembrane region" description="Helical" evidence="5">
    <location>
        <begin position="294"/>
        <end position="316"/>
    </location>
</feature>
<accession>A0AA39M8L7</accession>
<reference evidence="7" key="1">
    <citation type="submission" date="2023-06" db="EMBL/GenBank/DDBJ databases">
        <title>Genomic analysis of the entomopathogenic nematode Steinernema hermaphroditum.</title>
        <authorList>
            <person name="Schwarz E.M."/>
            <person name="Heppert J.K."/>
            <person name="Baniya A."/>
            <person name="Schwartz H.T."/>
            <person name="Tan C.-H."/>
            <person name="Antoshechkin I."/>
            <person name="Sternberg P.W."/>
            <person name="Goodrich-Blair H."/>
            <person name="Dillman A.R."/>
        </authorList>
    </citation>
    <scope>NUCLEOTIDE SEQUENCE</scope>
    <source>
        <strain evidence="7">PS9179</strain>
        <tissue evidence="7">Whole animal</tissue>
    </source>
</reference>